<dbReference type="EMBL" id="REGN01012841">
    <property type="protein sequence ID" value="RMZ94738.1"/>
    <property type="molecule type" value="Genomic_DNA"/>
</dbReference>
<keyword evidence="3" id="KW-1185">Reference proteome</keyword>
<accession>A0A3M7P6N5</accession>
<name>A0A3M7P6N5_BRAPC</name>
<evidence type="ECO:0000313" key="3">
    <source>
        <dbReference type="Proteomes" id="UP000276133"/>
    </source>
</evidence>
<organism evidence="2 3">
    <name type="scientific">Brachionus plicatilis</name>
    <name type="common">Marine rotifer</name>
    <name type="synonym">Brachionus muelleri</name>
    <dbReference type="NCBI Taxonomy" id="10195"/>
    <lineage>
        <taxon>Eukaryota</taxon>
        <taxon>Metazoa</taxon>
        <taxon>Spiralia</taxon>
        <taxon>Gnathifera</taxon>
        <taxon>Rotifera</taxon>
        <taxon>Eurotatoria</taxon>
        <taxon>Monogononta</taxon>
        <taxon>Pseudotrocha</taxon>
        <taxon>Ploima</taxon>
        <taxon>Brachionidae</taxon>
        <taxon>Brachionus</taxon>
    </lineage>
</organism>
<dbReference type="Proteomes" id="UP000276133">
    <property type="component" value="Unassembled WGS sequence"/>
</dbReference>
<comment type="caution">
    <text evidence="2">The sequence shown here is derived from an EMBL/GenBank/DDBJ whole genome shotgun (WGS) entry which is preliminary data.</text>
</comment>
<reference evidence="2 3" key="1">
    <citation type="journal article" date="2018" name="Sci. Rep.">
        <title>Genomic signatures of local adaptation to the degree of environmental predictability in rotifers.</title>
        <authorList>
            <person name="Franch-Gras L."/>
            <person name="Hahn C."/>
            <person name="Garcia-Roger E.M."/>
            <person name="Carmona M.J."/>
            <person name="Serra M."/>
            <person name="Gomez A."/>
        </authorList>
    </citation>
    <scope>NUCLEOTIDE SEQUENCE [LARGE SCALE GENOMIC DNA]</scope>
    <source>
        <strain evidence="2">HYR1</strain>
    </source>
</reference>
<protein>
    <submittedName>
        <fullName evidence="2">Uncharacterized protein</fullName>
    </submittedName>
</protein>
<keyword evidence="1" id="KW-0732">Signal</keyword>
<feature type="signal peptide" evidence="1">
    <location>
        <begin position="1"/>
        <end position="20"/>
    </location>
</feature>
<evidence type="ECO:0000256" key="1">
    <source>
        <dbReference type="SAM" id="SignalP"/>
    </source>
</evidence>
<gene>
    <name evidence="2" type="ORF">BpHYR1_041323</name>
</gene>
<sequence>MNKRITLILLVSLVLNKEISFPLDQFRVDPTYLITELLNTKLVTTTAKFFIKLIPRRKKILLNNLYFQLIKNYRIVVTSQGLLGQQTNS</sequence>
<evidence type="ECO:0000313" key="2">
    <source>
        <dbReference type="EMBL" id="RMZ94738.1"/>
    </source>
</evidence>
<dbReference type="AlphaFoldDB" id="A0A3M7P6N5"/>
<feature type="chain" id="PRO_5018090440" evidence="1">
    <location>
        <begin position="21"/>
        <end position="89"/>
    </location>
</feature>
<proteinExistence type="predicted"/>